<protein>
    <submittedName>
        <fullName evidence="3">Tryptophan halogenase</fullName>
    </submittedName>
</protein>
<evidence type="ECO:0000256" key="1">
    <source>
        <dbReference type="ARBA" id="ARBA00038396"/>
    </source>
</evidence>
<reference evidence="3 4" key="1">
    <citation type="submission" date="2015-05" db="EMBL/GenBank/DDBJ databases">
        <title>Draft genome sequence of the bacterium Gordonia jacobaea a new member of the Gordonia genus.</title>
        <authorList>
            <person name="Jimenez-Galisteo G."/>
            <person name="Dominguez A."/>
            <person name="Munoz E."/>
            <person name="Vinas M."/>
        </authorList>
    </citation>
    <scope>NUCLEOTIDE SEQUENCE [LARGE SCALE GENOMIC DNA]</scope>
    <source>
        <strain evidence="4">mv1</strain>
    </source>
</reference>
<dbReference type="Gene3D" id="3.50.50.60">
    <property type="entry name" value="FAD/NAD(P)-binding domain"/>
    <property type="match status" value="1"/>
</dbReference>
<evidence type="ECO:0000256" key="2">
    <source>
        <dbReference type="SAM" id="MobiDB-lite"/>
    </source>
</evidence>
<keyword evidence="4" id="KW-1185">Reference proteome</keyword>
<dbReference type="Pfam" id="PF04820">
    <property type="entry name" value="Trp_halogenase"/>
    <property type="match status" value="2"/>
</dbReference>
<dbReference type="PANTHER" id="PTHR43747:SF1">
    <property type="entry name" value="SLR1998 PROTEIN"/>
    <property type="match status" value="1"/>
</dbReference>
<evidence type="ECO:0000313" key="3">
    <source>
        <dbReference type="EMBL" id="KNA93258.1"/>
    </source>
</evidence>
<accession>A0ABR5IHU7</accession>
<proteinExistence type="inferred from homology"/>
<dbReference type="RefSeq" id="WP_049697345.1">
    <property type="nucleotide sequence ID" value="NZ_CBDRLS010000003.1"/>
</dbReference>
<dbReference type="Proteomes" id="UP000037247">
    <property type="component" value="Unassembled WGS sequence"/>
</dbReference>
<dbReference type="PRINTS" id="PR00420">
    <property type="entry name" value="RNGMNOXGNASE"/>
</dbReference>
<comment type="caution">
    <text evidence="3">The sequence shown here is derived from an EMBL/GenBank/DDBJ whole genome shotgun (WGS) entry which is preliminary data.</text>
</comment>
<dbReference type="InterPro" id="IPR006905">
    <property type="entry name" value="Flavin_halogenase"/>
</dbReference>
<dbReference type="PANTHER" id="PTHR43747">
    <property type="entry name" value="FAD-BINDING PROTEIN"/>
    <property type="match status" value="1"/>
</dbReference>
<dbReference type="Gene3D" id="3.30.9.100">
    <property type="match status" value="1"/>
</dbReference>
<gene>
    <name evidence="3" type="ORF">ABW18_02270</name>
</gene>
<name>A0ABR5IHU7_9ACTN</name>
<evidence type="ECO:0000313" key="4">
    <source>
        <dbReference type="Proteomes" id="UP000037247"/>
    </source>
</evidence>
<feature type="region of interest" description="Disordered" evidence="2">
    <location>
        <begin position="477"/>
        <end position="509"/>
    </location>
</feature>
<dbReference type="InterPro" id="IPR050816">
    <property type="entry name" value="Flavin-dep_Halogenase_NPB"/>
</dbReference>
<sequence length="509" mass="55903">MSDATRSGQPVSETADVVVVGGGPGGSTVATLLARSGHRVVQLEKESFPRYQIGESLLPSTIHGVCRLLGVDEKIKNAGFMHKRGGSFRWGKNPVPWNFLFAISPEFAGEGSYAYQVERMKFDQILLENAAEQGVDVRQRSRVNGTITDETGRVTGIRYVDADRVEHQIDAKFVVDASGNTTRLSKYAGGERIYSDFFQNVAVFGYFENGKRFPAPDSGNILCAAFDEGWMWYIPLSDTLTSVGAVISRDKAEHVLNAQEETLLHYVDRCEIVKDMLSDATRVTEGTYGEIRIRKDYSYANTQFWGNGMVLVGDAACFIDPVFSTGVHLATYSGVLAARSINSVLAGAMTEERAFTEFEGRYRREYAVFYEFLSAFYDMEQSEDSYFWKARKVTNFDRNDMTAFVSLVAGAYSGEQALTDPEQIIERFSASTAALTEAAERTGGMDTDSGQRMGHLFGTQVVRDVMEEMNAFQARGAVGTDGSEPPLLDGGLVPSADGLSWAEPAPATV</sequence>
<dbReference type="InterPro" id="IPR036188">
    <property type="entry name" value="FAD/NAD-bd_sf"/>
</dbReference>
<dbReference type="SUPFAM" id="SSF51905">
    <property type="entry name" value="FAD/NAD(P)-binding domain"/>
    <property type="match status" value="1"/>
</dbReference>
<comment type="similarity">
    <text evidence="1">Belongs to the flavin-dependent halogenase family. Bacterial tryptophan halogenase subfamily.</text>
</comment>
<organism evidence="3 4">
    <name type="scientific">Gordonia jacobaea</name>
    <dbReference type="NCBI Taxonomy" id="122202"/>
    <lineage>
        <taxon>Bacteria</taxon>
        <taxon>Bacillati</taxon>
        <taxon>Actinomycetota</taxon>
        <taxon>Actinomycetes</taxon>
        <taxon>Mycobacteriales</taxon>
        <taxon>Gordoniaceae</taxon>
        <taxon>Gordonia</taxon>
    </lineage>
</organism>
<dbReference type="EMBL" id="LDTZ01000013">
    <property type="protein sequence ID" value="KNA93258.1"/>
    <property type="molecule type" value="Genomic_DNA"/>
</dbReference>